<gene>
    <name evidence="3" type="ORF">A6A05_16745</name>
</gene>
<comment type="caution">
    <text evidence="3">The sequence shown here is derived from an EMBL/GenBank/DDBJ whole genome shotgun (WGS) entry which is preliminary data.</text>
</comment>
<dbReference type="InterPro" id="IPR037291">
    <property type="entry name" value="DUF4139"/>
</dbReference>
<organism evidence="3 4">
    <name type="scientific">Magnetospirillum moscoviense</name>
    <dbReference type="NCBI Taxonomy" id="1437059"/>
    <lineage>
        <taxon>Bacteria</taxon>
        <taxon>Pseudomonadati</taxon>
        <taxon>Pseudomonadota</taxon>
        <taxon>Alphaproteobacteria</taxon>
        <taxon>Rhodospirillales</taxon>
        <taxon>Rhodospirillaceae</taxon>
        <taxon>Magnetospirillum</taxon>
    </lineage>
</organism>
<dbReference type="OrthoDB" id="9808067at2"/>
<dbReference type="PANTHER" id="PTHR38075:SF1">
    <property type="entry name" value="DUF4139 DOMAIN-CONTAINING PROTEIN"/>
    <property type="match status" value="1"/>
</dbReference>
<proteinExistence type="predicted"/>
<dbReference type="Proteomes" id="UP000078543">
    <property type="component" value="Unassembled WGS sequence"/>
</dbReference>
<feature type="chain" id="PRO_5008091797" description="DUF4139 domain-containing protein" evidence="1">
    <location>
        <begin position="21"/>
        <end position="454"/>
    </location>
</feature>
<dbReference type="RefSeq" id="WP_068504024.1">
    <property type="nucleotide sequence ID" value="NZ_LWQU01000181.1"/>
</dbReference>
<dbReference type="Pfam" id="PF13598">
    <property type="entry name" value="DUF4139"/>
    <property type="match status" value="1"/>
</dbReference>
<reference evidence="3 4" key="1">
    <citation type="submission" date="2016-04" db="EMBL/GenBank/DDBJ databases">
        <title>Draft genome sequence of freshwater magnetotactic bacteria Magnetospirillum marisnigri SP-1 and Magnetospirillum moscoviense BB-1.</title>
        <authorList>
            <person name="Koziaeva V."/>
            <person name="Dziuba M.V."/>
            <person name="Ivanov T.M."/>
            <person name="Kuznetsov B."/>
            <person name="Grouzdev D.S."/>
        </authorList>
    </citation>
    <scope>NUCLEOTIDE SEQUENCE [LARGE SCALE GENOMIC DNA]</scope>
    <source>
        <strain evidence="3 4">BB-1</strain>
    </source>
</reference>
<dbReference type="STRING" id="1437059.A6A05_16745"/>
<evidence type="ECO:0000259" key="2">
    <source>
        <dbReference type="Pfam" id="PF13598"/>
    </source>
</evidence>
<dbReference type="EMBL" id="LWQU01000181">
    <property type="protein sequence ID" value="OAN45789.1"/>
    <property type="molecule type" value="Genomic_DNA"/>
</dbReference>
<evidence type="ECO:0000256" key="1">
    <source>
        <dbReference type="SAM" id="SignalP"/>
    </source>
</evidence>
<keyword evidence="1" id="KW-0732">Signal</keyword>
<protein>
    <recommendedName>
        <fullName evidence="2">DUF4139 domain-containing protein</fullName>
    </recommendedName>
</protein>
<dbReference type="AlphaFoldDB" id="A0A178MAL3"/>
<keyword evidence="4" id="KW-1185">Reference proteome</keyword>
<evidence type="ECO:0000313" key="3">
    <source>
        <dbReference type="EMBL" id="OAN45789.1"/>
    </source>
</evidence>
<dbReference type="PANTHER" id="PTHR38075">
    <property type="entry name" value="DUF4139 DOMAIN-CONTAINING PROTEIN"/>
    <property type="match status" value="1"/>
</dbReference>
<accession>A0A178MAL3</accession>
<feature type="signal peptide" evidence="1">
    <location>
        <begin position="1"/>
        <end position="20"/>
    </location>
</feature>
<name>A0A178MAL3_9PROT</name>
<sequence>MRRILALLMTTALLPPLAAADTIITQADRAALSLTITQAGQALVRDRRTVTLDKGSQVLVFEGTSPQAQDGTAWLSGAGVQTREQAFAVGGIDAGRLLAGAIGSEVTVVWREGREERANVLAADGVPVFRINGRVVAGQPERVLYDALPESLRVAPSFVATVSSDSAGKREVELDYLAGGLDWTADYTAELAPAGDRLTLTSWATIGNHGGTEFTNAHLQLVAGELSRQGAPSLPMRAAKTLMATAEAMPAREELGPHHLYTIAQPVTLAAGERRQVALMAPASLAVERRLLLDGAPHHAWRGRWSDRGVLHPQAHISLRNTTGQPLPAGTLRVYQRGRDGQANLVGEDRLGPVPAGAAAQVSLGRAFDVTARRVQTDFQKVSAEISESAIEVRLANGGERPARVIVRESFGPEWLVLSESAPHTKDDAFTASWVIEVPAKGEAKLAIRARVKG</sequence>
<evidence type="ECO:0000313" key="4">
    <source>
        <dbReference type="Proteomes" id="UP000078543"/>
    </source>
</evidence>
<feature type="domain" description="DUF4139" evidence="2">
    <location>
        <begin position="172"/>
        <end position="411"/>
    </location>
</feature>